<dbReference type="InterPro" id="IPR041492">
    <property type="entry name" value="HAD_2"/>
</dbReference>
<dbReference type="InterPro" id="IPR023198">
    <property type="entry name" value="PGP-like_dom2"/>
</dbReference>
<dbReference type="STRING" id="1549748.WH95_13450"/>
<dbReference type="InterPro" id="IPR050155">
    <property type="entry name" value="HAD-like_hydrolase_sf"/>
</dbReference>
<dbReference type="SFLD" id="SFLDG01129">
    <property type="entry name" value="C1.5:_HAD__Beta-PGM__Phosphata"/>
    <property type="match status" value="1"/>
</dbReference>
<dbReference type="SFLD" id="SFLDG01135">
    <property type="entry name" value="C1.5.6:_HAD__Beta-PGM__Phospha"/>
    <property type="match status" value="1"/>
</dbReference>
<reference evidence="5 6" key="1">
    <citation type="submission" date="2015-03" db="EMBL/GenBank/DDBJ databases">
        <title>Genome sequence of Kiloniella sp. P1-1, isolated from the gut microflora of Pacific white shrimp, Penaeus vannamei.</title>
        <authorList>
            <person name="Shao Z."/>
            <person name="Wang L."/>
            <person name="Li X."/>
        </authorList>
    </citation>
    <scope>NUCLEOTIDE SEQUENCE [LARGE SCALE GENOMIC DNA]</scope>
    <source>
        <strain evidence="5 6">P1-1</strain>
    </source>
</reference>
<evidence type="ECO:0000256" key="4">
    <source>
        <dbReference type="ARBA" id="ARBA00013078"/>
    </source>
</evidence>
<dbReference type="EC" id="3.1.3.18" evidence="4"/>
<dbReference type="OrthoDB" id="9793014at2"/>
<dbReference type="Gene3D" id="1.10.150.240">
    <property type="entry name" value="Putative phosphatase, domain 2"/>
    <property type="match status" value="1"/>
</dbReference>
<dbReference type="InterPro" id="IPR006439">
    <property type="entry name" value="HAD-SF_hydro_IA"/>
</dbReference>
<dbReference type="InterPro" id="IPR036412">
    <property type="entry name" value="HAD-like_sf"/>
</dbReference>
<proteinExistence type="inferred from homology"/>
<dbReference type="InterPro" id="IPR023214">
    <property type="entry name" value="HAD_sf"/>
</dbReference>
<comment type="pathway">
    <text evidence="2">Organic acid metabolism; glycolate biosynthesis; glycolate from 2-phosphoglycolate: step 1/1.</text>
</comment>
<organism evidence="5 6">
    <name type="scientific">Kiloniella litopenaei</name>
    <dbReference type="NCBI Taxonomy" id="1549748"/>
    <lineage>
        <taxon>Bacteria</taxon>
        <taxon>Pseudomonadati</taxon>
        <taxon>Pseudomonadota</taxon>
        <taxon>Alphaproteobacteria</taxon>
        <taxon>Rhodospirillales</taxon>
        <taxon>Kiloniellaceae</taxon>
        <taxon>Kiloniella</taxon>
    </lineage>
</organism>
<evidence type="ECO:0000313" key="6">
    <source>
        <dbReference type="Proteomes" id="UP000034491"/>
    </source>
</evidence>
<dbReference type="GO" id="GO:0005829">
    <property type="term" value="C:cytosol"/>
    <property type="evidence" value="ECO:0007669"/>
    <property type="project" value="TreeGrafter"/>
</dbReference>
<dbReference type="SUPFAM" id="SSF56784">
    <property type="entry name" value="HAD-like"/>
    <property type="match status" value="1"/>
</dbReference>
<dbReference type="PANTHER" id="PTHR43434:SF1">
    <property type="entry name" value="PHOSPHOGLYCOLATE PHOSPHATASE"/>
    <property type="match status" value="1"/>
</dbReference>
<dbReference type="NCBIfam" id="TIGR01509">
    <property type="entry name" value="HAD-SF-IA-v3"/>
    <property type="match status" value="1"/>
</dbReference>
<dbReference type="PANTHER" id="PTHR43434">
    <property type="entry name" value="PHOSPHOGLYCOLATE PHOSPHATASE"/>
    <property type="match status" value="1"/>
</dbReference>
<protein>
    <recommendedName>
        <fullName evidence="4">phosphoglycolate phosphatase</fullName>
        <ecNumber evidence="4">3.1.3.18</ecNumber>
    </recommendedName>
</protein>
<comment type="catalytic activity">
    <reaction evidence="1">
        <text>2-phosphoglycolate + H2O = glycolate + phosphate</text>
        <dbReference type="Rhea" id="RHEA:14369"/>
        <dbReference type="ChEBI" id="CHEBI:15377"/>
        <dbReference type="ChEBI" id="CHEBI:29805"/>
        <dbReference type="ChEBI" id="CHEBI:43474"/>
        <dbReference type="ChEBI" id="CHEBI:58033"/>
        <dbReference type="EC" id="3.1.3.18"/>
    </reaction>
</comment>
<dbReference type="Pfam" id="PF13419">
    <property type="entry name" value="HAD_2"/>
    <property type="match status" value="1"/>
</dbReference>
<dbReference type="Proteomes" id="UP000034491">
    <property type="component" value="Unassembled WGS sequence"/>
</dbReference>
<evidence type="ECO:0000313" key="5">
    <source>
        <dbReference type="EMBL" id="KKJ76472.1"/>
    </source>
</evidence>
<dbReference type="AlphaFoldDB" id="A0A0M2R3L5"/>
<comment type="caution">
    <text evidence="5">The sequence shown here is derived from an EMBL/GenBank/DDBJ whole genome shotgun (WGS) entry which is preliminary data.</text>
</comment>
<keyword evidence="6" id="KW-1185">Reference proteome</keyword>
<evidence type="ECO:0000256" key="3">
    <source>
        <dbReference type="ARBA" id="ARBA00006171"/>
    </source>
</evidence>
<dbReference type="EMBL" id="LANI01000019">
    <property type="protein sequence ID" value="KKJ76472.1"/>
    <property type="molecule type" value="Genomic_DNA"/>
</dbReference>
<gene>
    <name evidence="5" type="ORF">WH95_13450</name>
</gene>
<dbReference type="RefSeq" id="WP_046508111.1">
    <property type="nucleotide sequence ID" value="NZ_LANI01000019.1"/>
</dbReference>
<comment type="similarity">
    <text evidence="3">Belongs to the HAD-like hydrolase superfamily. CbbY/CbbZ/Gph/YieH family.</text>
</comment>
<sequence length="222" mass="24314">MTKRNVLVFDLDGTLIESAPDLALSLQILLKSEGRREPDLVEVKSMIGDGATKLVERGYAATGAALSKEELKEKVKKFLDIYSENLVVETHLYENCRRVLESLKAAGWKLLICTNKPYAPTLEIMNRFNLNGLFDKAVGGDSYTVKKPDPDHILKLLEETGFNPEQAIMIGDGVNDVLAAKNAGIPSILFTHGYGTEAAKAQNPDIIIDGFHQLESAISNLA</sequence>
<dbReference type="Gene3D" id="3.40.50.1000">
    <property type="entry name" value="HAD superfamily/HAD-like"/>
    <property type="match status" value="1"/>
</dbReference>
<dbReference type="FunFam" id="3.40.50.1000:FF:000022">
    <property type="entry name" value="Phosphoglycolate phosphatase"/>
    <property type="match status" value="1"/>
</dbReference>
<dbReference type="SFLD" id="SFLDS00003">
    <property type="entry name" value="Haloacid_Dehalogenase"/>
    <property type="match status" value="1"/>
</dbReference>
<dbReference type="NCBIfam" id="TIGR01549">
    <property type="entry name" value="HAD-SF-IA-v1"/>
    <property type="match status" value="1"/>
</dbReference>
<evidence type="ECO:0000256" key="2">
    <source>
        <dbReference type="ARBA" id="ARBA00004818"/>
    </source>
</evidence>
<dbReference type="PRINTS" id="PR00413">
    <property type="entry name" value="HADHALOGNASE"/>
</dbReference>
<accession>A0A0M2R3L5</accession>
<evidence type="ECO:0000256" key="1">
    <source>
        <dbReference type="ARBA" id="ARBA00000830"/>
    </source>
</evidence>
<dbReference type="GO" id="GO:0006281">
    <property type="term" value="P:DNA repair"/>
    <property type="evidence" value="ECO:0007669"/>
    <property type="project" value="TreeGrafter"/>
</dbReference>
<dbReference type="GO" id="GO:0008967">
    <property type="term" value="F:phosphoglycolate phosphatase activity"/>
    <property type="evidence" value="ECO:0007669"/>
    <property type="project" value="UniProtKB-EC"/>
</dbReference>
<name>A0A0M2R3L5_9PROT</name>